<keyword evidence="5" id="KW-0418">Kinase</keyword>
<evidence type="ECO:0000256" key="7">
    <source>
        <dbReference type="ARBA" id="ARBA00047899"/>
    </source>
</evidence>
<accession>A0A8J2WWI5</accession>
<comment type="catalytic activity">
    <reaction evidence="7">
        <text>L-threonyl-[protein] + ATP = O-phospho-L-threonyl-[protein] + ADP + H(+)</text>
        <dbReference type="Rhea" id="RHEA:46608"/>
        <dbReference type="Rhea" id="RHEA-COMP:11060"/>
        <dbReference type="Rhea" id="RHEA-COMP:11605"/>
        <dbReference type="ChEBI" id="CHEBI:15378"/>
        <dbReference type="ChEBI" id="CHEBI:30013"/>
        <dbReference type="ChEBI" id="CHEBI:30616"/>
        <dbReference type="ChEBI" id="CHEBI:61977"/>
        <dbReference type="ChEBI" id="CHEBI:456216"/>
        <dbReference type="EC" id="2.7.11.1"/>
    </reaction>
</comment>
<feature type="binding site" evidence="9">
    <location>
        <position position="35"/>
    </location>
    <ligand>
        <name>ATP</name>
        <dbReference type="ChEBI" id="CHEBI:30616"/>
    </ligand>
</feature>
<dbReference type="GO" id="GO:0005524">
    <property type="term" value="F:ATP binding"/>
    <property type="evidence" value="ECO:0007669"/>
    <property type="project" value="UniProtKB-UniRule"/>
</dbReference>
<comment type="catalytic activity">
    <reaction evidence="8">
        <text>L-seryl-[protein] + ATP = O-phospho-L-seryl-[protein] + ADP + H(+)</text>
        <dbReference type="Rhea" id="RHEA:17989"/>
        <dbReference type="Rhea" id="RHEA-COMP:9863"/>
        <dbReference type="Rhea" id="RHEA-COMP:11604"/>
        <dbReference type="ChEBI" id="CHEBI:15378"/>
        <dbReference type="ChEBI" id="CHEBI:29999"/>
        <dbReference type="ChEBI" id="CHEBI:30616"/>
        <dbReference type="ChEBI" id="CHEBI:83421"/>
        <dbReference type="ChEBI" id="CHEBI:456216"/>
        <dbReference type="EC" id="2.7.11.1"/>
    </reaction>
</comment>
<feature type="coiled-coil region" evidence="10">
    <location>
        <begin position="724"/>
        <end position="758"/>
    </location>
</feature>
<organism evidence="13 14">
    <name type="scientific">Pelagomonas calceolata</name>
    <dbReference type="NCBI Taxonomy" id="35677"/>
    <lineage>
        <taxon>Eukaryota</taxon>
        <taxon>Sar</taxon>
        <taxon>Stramenopiles</taxon>
        <taxon>Ochrophyta</taxon>
        <taxon>Pelagophyceae</taxon>
        <taxon>Pelagomonadales</taxon>
        <taxon>Pelagomonadaceae</taxon>
        <taxon>Pelagomonas</taxon>
    </lineage>
</organism>
<dbReference type="PANTHER" id="PTHR44899">
    <property type="entry name" value="CAMK FAMILY PROTEIN KINASE"/>
    <property type="match status" value="1"/>
</dbReference>
<proteinExistence type="predicted"/>
<evidence type="ECO:0000256" key="2">
    <source>
        <dbReference type="ARBA" id="ARBA00022527"/>
    </source>
</evidence>
<evidence type="ECO:0000256" key="4">
    <source>
        <dbReference type="ARBA" id="ARBA00022741"/>
    </source>
</evidence>
<dbReference type="InterPro" id="IPR011009">
    <property type="entry name" value="Kinase-like_dom_sf"/>
</dbReference>
<dbReference type="SMART" id="SM00220">
    <property type="entry name" value="S_TKc"/>
    <property type="match status" value="1"/>
</dbReference>
<dbReference type="PROSITE" id="PS00107">
    <property type="entry name" value="PROTEIN_KINASE_ATP"/>
    <property type="match status" value="1"/>
</dbReference>
<dbReference type="PANTHER" id="PTHR44899:SF3">
    <property type="entry name" value="SERINE_THREONINE-PROTEIN KINASE NEK1"/>
    <property type="match status" value="1"/>
</dbReference>
<evidence type="ECO:0000259" key="12">
    <source>
        <dbReference type="PROSITE" id="PS50011"/>
    </source>
</evidence>
<dbReference type="SUPFAM" id="SSF56112">
    <property type="entry name" value="Protein kinase-like (PK-like)"/>
    <property type="match status" value="1"/>
</dbReference>
<dbReference type="OrthoDB" id="248923at2759"/>
<feature type="compositionally biased region" description="Basic and acidic residues" evidence="11">
    <location>
        <begin position="277"/>
        <end position="300"/>
    </location>
</feature>
<name>A0A8J2WWI5_9STRA</name>
<dbReference type="InterPro" id="IPR051131">
    <property type="entry name" value="NEK_Ser/Thr_kinase_NIMA"/>
</dbReference>
<protein>
    <recommendedName>
        <fullName evidence="1">non-specific serine/threonine protein kinase</fullName>
        <ecNumber evidence="1">2.7.11.1</ecNumber>
    </recommendedName>
</protein>
<keyword evidence="4 9" id="KW-0547">Nucleotide-binding</keyword>
<feature type="compositionally biased region" description="Basic and acidic residues" evidence="11">
    <location>
        <begin position="310"/>
        <end position="333"/>
    </location>
</feature>
<comment type="caution">
    <text evidence="13">The sequence shown here is derived from an EMBL/GenBank/DDBJ whole genome shotgun (WGS) entry which is preliminary data.</text>
</comment>
<evidence type="ECO:0000313" key="14">
    <source>
        <dbReference type="Proteomes" id="UP000789595"/>
    </source>
</evidence>
<dbReference type="AlphaFoldDB" id="A0A8J2WWI5"/>
<dbReference type="EC" id="2.7.11.1" evidence="1"/>
<evidence type="ECO:0000256" key="6">
    <source>
        <dbReference type="ARBA" id="ARBA00022840"/>
    </source>
</evidence>
<evidence type="ECO:0000256" key="3">
    <source>
        <dbReference type="ARBA" id="ARBA00022679"/>
    </source>
</evidence>
<gene>
    <name evidence="13" type="ORF">PECAL_1P05640</name>
</gene>
<evidence type="ECO:0000256" key="9">
    <source>
        <dbReference type="PROSITE-ProRule" id="PRU10141"/>
    </source>
</evidence>
<evidence type="ECO:0000256" key="11">
    <source>
        <dbReference type="SAM" id="MobiDB-lite"/>
    </source>
</evidence>
<keyword evidence="3" id="KW-0808">Transferase</keyword>
<dbReference type="EMBL" id="CAKKNE010000001">
    <property type="protein sequence ID" value="CAH0364211.1"/>
    <property type="molecule type" value="Genomic_DNA"/>
</dbReference>
<keyword evidence="6 9" id="KW-0067">ATP-binding</keyword>
<dbReference type="PROSITE" id="PS50011">
    <property type="entry name" value="PROTEIN_KINASE_DOM"/>
    <property type="match status" value="1"/>
</dbReference>
<feature type="region of interest" description="Disordered" evidence="11">
    <location>
        <begin position="271"/>
        <end position="454"/>
    </location>
</feature>
<sequence>MDNKYELIKPIGKGKFAVVHRAKRLSDDSIVAVKKISVDSMDDKAREKCLKEVRLLQSLQHDNIVQYLDSSIDGDELIIVFEWAAAGDLKRQVRKANERGKPFEERVIWKYFSQICDAITHMHSRRILHRDLKPANVFLTLDGTVKVGDLGLGRMMSEHTFEAHSKVGTPLYMSPEVLRGDGYDWKSDVWSLGCVLYELAVLKSPFKAEGLDLYSLFQKISKGDYAPPPEHYSSTLRELCVSMLSVDAKDRPDVAHVTSIANKMRRETMSAAAAARADAKRHAEEAKYPGNYRDESKEATLADGWPGQAERPRSGEAERPSTRGGRSRPDRPASGDGFADARPGTSGGRRPDAARPPSAGARRDDDWADARPGTSSGRRRTSPPDERPPSSAGSRRPAATPPATHDFVEEERPQTSGGRRPLSAGRARAAAIDDDDDVAKAASEGNRRRRRLQEDQPFHEVLGASESIVERLYVLGYASKRRENHEPPLLRTHFALSGAGVNLPPVVQWADCCSACLFLISLVGGDAREVGEAAPSQQATEVLNRCHAVGFTGQARPPDLAKGHGASTTQVLDFLSRKAIESIKIEPPDYSQVDKVEDANDESDEDGIQEDCGSYVEDDLLEEDYVVAEDSKFCEVDENEDRAILQARTSVNDWKVELERVGPRLASKTVAKDSWRRRVLLTKANVEKRQAMDQVYAYTKVVAQDASRACEELRRGEGVLDQRHSEKKDQLMQLRSTLAEIEQQRDDLEKSVATKTDQLGVVVEEANEKRDAVEAKGNDLGDSRRLALMRAALKSLREESEGMEMMLGVALAQHAQCMLRRSSLPSAPEAEGDDSSAISESFS</sequence>
<dbReference type="InterPro" id="IPR000719">
    <property type="entry name" value="Prot_kinase_dom"/>
</dbReference>
<evidence type="ECO:0000256" key="5">
    <source>
        <dbReference type="ARBA" id="ARBA00022777"/>
    </source>
</evidence>
<feature type="region of interest" description="Disordered" evidence="11">
    <location>
        <begin position="822"/>
        <end position="843"/>
    </location>
</feature>
<evidence type="ECO:0000256" key="8">
    <source>
        <dbReference type="ARBA" id="ARBA00048679"/>
    </source>
</evidence>
<dbReference type="Gene3D" id="1.10.510.10">
    <property type="entry name" value="Transferase(Phosphotransferase) domain 1"/>
    <property type="match status" value="1"/>
</dbReference>
<dbReference type="InterPro" id="IPR017441">
    <property type="entry name" value="Protein_kinase_ATP_BS"/>
</dbReference>
<evidence type="ECO:0000313" key="13">
    <source>
        <dbReference type="EMBL" id="CAH0364211.1"/>
    </source>
</evidence>
<keyword evidence="14" id="KW-1185">Reference proteome</keyword>
<dbReference type="Pfam" id="PF10498">
    <property type="entry name" value="IFT57"/>
    <property type="match status" value="1"/>
</dbReference>
<reference evidence="13" key="1">
    <citation type="submission" date="2021-11" db="EMBL/GenBank/DDBJ databases">
        <authorList>
            <consortium name="Genoscope - CEA"/>
            <person name="William W."/>
        </authorList>
    </citation>
    <scope>NUCLEOTIDE SEQUENCE</scope>
</reference>
<keyword evidence="2" id="KW-0723">Serine/threonine-protein kinase</keyword>
<dbReference type="InterPro" id="IPR008271">
    <property type="entry name" value="Ser/Thr_kinase_AS"/>
</dbReference>
<evidence type="ECO:0000256" key="1">
    <source>
        <dbReference type="ARBA" id="ARBA00012513"/>
    </source>
</evidence>
<dbReference type="Pfam" id="PF00069">
    <property type="entry name" value="Pkinase"/>
    <property type="match status" value="1"/>
</dbReference>
<feature type="domain" description="Protein kinase" evidence="12">
    <location>
        <begin position="5"/>
        <end position="269"/>
    </location>
</feature>
<keyword evidence="10" id="KW-0175">Coiled coil</keyword>
<dbReference type="PROSITE" id="PS00108">
    <property type="entry name" value="PROTEIN_KINASE_ST"/>
    <property type="match status" value="1"/>
</dbReference>
<dbReference type="InterPro" id="IPR019530">
    <property type="entry name" value="Intra-flagellar_transport_57"/>
</dbReference>
<dbReference type="GO" id="GO:0004674">
    <property type="term" value="F:protein serine/threonine kinase activity"/>
    <property type="evidence" value="ECO:0007669"/>
    <property type="project" value="UniProtKB-KW"/>
</dbReference>
<evidence type="ECO:0000256" key="10">
    <source>
        <dbReference type="SAM" id="Coils"/>
    </source>
</evidence>
<dbReference type="Proteomes" id="UP000789595">
    <property type="component" value="Unassembled WGS sequence"/>
</dbReference>